<dbReference type="OrthoDB" id="9987903at2"/>
<dbReference type="Gene3D" id="3.40.50.300">
    <property type="entry name" value="P-loop containing nucleotide triphosphate hydrolases"/>
    <property type="match status" value="1"/>
</dbReference>
<proteinExistence type="predicted"/>
<organism evidence="1 2">
    <name type="scientific">Bacillus mesophilum</name>
    <dbReference type="NCBI Taxonomy" id="1071718"/>
    <lineage>
        <taxon>Bacteria</taxon>
        <taxon>Bacillati</taxon>
        <taxon>Bacillota</taxon>
        <taxon>Bacilli</taxon>
        <taxon>Bacillales</taxon>
        <taxon>Bacillaceae</taxon>
        <taxon>Bacillus</taxon>
    </lineage>
</organism>
<evidence type="ECO:0000313" key="1">
    <source>
        <dbReference type="EMBL" id="KAB2329456.1"/>
    </source>
</evidence>
<dbReference type="AlphaFoldDB" id="A0A7V7UTF5"/>
<accession>A0A7V7UTF5</accession>
<sequence>MKIVCMLNSNPSYQRIKNSFEEHSITWQHETELDNLRITLSTDYIDLALIDHSINHFDDIIDLLEFKNVKMLIFRGNYDEIMPDLKQKVNQVLLEEEEDERVLETDHSAHVEESKYKVMTREVIKTQKIEVEVVKNLANSIISVVNLSQRAGSSFIAQNLAKAFSDEGKEITLFETPVGSTDYYYAMGFYDYDKSYYSYREHLKKNGKIDKRSLPVVNGVSVAVNEPETNDIDWNETDSLRLLASNSGISIFDLGWGYKDSVIYEFIKASKTILVVVDPIPTQIVQNEERLLEFEKLKSEGMDVRFVFNKWHETINEKRFIEGFGIEPFMKIPYIEPEIIYQQNYKTAFNYLIEHEKAGSLLRDSLAPLLDVYADESTQNVKKRKRFIFF</sequence>
<dbReference type="Proteomes" id="UP000441354">
    <property type="component" value="Unassembled WGS sequence"/>
</dbReference>
<dbReference type="EMBL" id="WBOT01000012">
    <property type="protein sequence ID" value="KAB2329456.1"/>
    <property type="molecule type" value="Genomic_DNA"/>
</dbReference>
<name>A0A7V7UTF5_9BACI</name>
<dbReference type="RefSeq" id="WP_151576029.1">
    <property type="nucleotide sequence ID" value="NZ_WBOT01000012.1"/>
</dbReference>
<dbReference type="InterPro" id="IPR027417">
    <property type="entry name" value="P-loop_NTPase"/>
</dbReference>
<evidence type="ECO:0000313" key="2">
    <source>
        <dbReference type="Proteomes" id="UP000441354"/>
    </source>
</evidence>
<reference evidence="1 2" key="1">
    <citation type="journal article" date="2014" name="Arch. Microbiol.">
        <title>Bacillus mesophilum sp. nov., strain IITR-54T, a novel 4-chlorobiphenyl dechlorinating bacterium.</title>
        <authorList>
            <person name="Manickam N."/>
            <person name="Singh N.K."/>
            <person name="Bajaj A."/>
            <person name="Kumar R.M."/>
            <person name="Kaur G."/>
            <person name="Kaur N."/>
            <person name="Bala M."/>
            <person name="Kumar A."/>
            <person name="Mayilraj S."/>
        </authorList>
    </citation>
    <scope>NUCLEOTIDE SEQUENCE [LARGE SCALE GENOMIC DNA]</scope>
    <source>
        <strain evidence="1 2">IITR-54</strain>
    </source>
</reference>
<gene>
    <name evidence="1" type="ORF">F7732_21260</name>
</gene>
<protein>
    <recommendedName>
        <fullName evidence="3">AAA domain-containing protein</fullName>
    </recommendedName>
</protein>
<comment type="caution">
    <text evidence="1">The sequence shown here is derived from an EMBL/GenBank/DDBJ whole genome shotgun (WGS) entry which is preliminary data.</text>
</comment>
<evidence type="ECO:0008006" key="3">
    <source>
        <dbReference type="Google" id="ProtNLM"/>
    </source>
</evidence>
<dbReference type="SUPFAM" id="SSF52540">
    <property type="entry name" value="P-loop containing nucleoside triphosphate hydrolases"/>
    <property type="match status" value="1"/>
</dbReference>
<keyword evidence="2" id="KW-1185">Reference proteome</keyword>